<dbReference type="PANTHER" id="PTHR43591">
    <property type="entry name" value="METHYLTRANSFERASE"/>
    <property type="match status" value="1"/>
</dbReference>
<sequence>MHGFTDVDRQSDPDSWVGVLDRLTDEPFYQAYQHRVRELLHPVPGRRYVEVGAGTGASAVRLRDEHDACVVTVDRAVTMAAAMQARGLTRCAVADAHRLPFLDDSFDGAWSDRTVQHLANPHAAIGELVRVVRLGGRIVLADPDYDTQVLDIADQDLARRVLRFRADVLLRNGTLAHQHAGMLATLGLADVTVEPRTLLVRNPAAADNVLGLRSWAATAAQRGVLEPAEARAFEDQFDEAVDAGRFTYAVTFFLTAATVT</sequence>
<proteinExistence type="predicted"/>
<dbReference type="Proteomes" id="UP000267804">
    <property type="component" value="Chromosome"/>
</dbReference>
<dbReference type="AlphaFoldDB" id="A0A386WP13"/>
<gene>
    <name evidence="2" type="ORF">CSH63_20915</name>
</gene>
<keyword evidence="2" id="KW-0808">Transferase</keyword>
<dbReference type="GO" id="GO:0008757">
    <property type="term" value="F:S-adenosylmethionine-dependent methyltransferase activity"/>
    <property type="evidence" value="ECO:0007669"/>
    <property type="project" value="InterPro"/>
</dbReference>
<dbReference type="GO" id="GO:0032259">
    <property type="term" value="P:methylation"/>
    <property type="evidence" value="ECO:0007669"/>
    <property type="project" value="UniProtKB-KW"/>
</dbReference>
<dbReference type="SUPFAM" id="SSF53335">
    <property type="entry name" value="S-adenosyl-L-methionine-dependent methyltransferases"/>
    <property type="match status" value="1"/>
</dbReference>
<organism evidence="2 3">
    <name type="scientific">Micromonospora tulbaghiae</name>
    <dbReference type="NCBI Taxonomy" id="479978"/>
    <lineage>
        <taxon>Bacteria</taxon>
        <taxon>Bacillati</taxon>
        <taxon>Actinomycetota</taxon>
        <taxon>Actinomycetes</taxon>
        <taxon>Micromonosporales</taxon>
        <taxon>Micromonosporaceae</taxon>
        <taxon>Micromonospora</taxon>
    </lineage>
</organism>
<dbReference type="CDD" id="cd02440">
    <property type="entry name" value="AdoMet_MTases"/>
    <property type="match status" value="1"/>
</dbReference>
<name>A0A386WP13_9ACTN</name>
<dbReference type="RefSeq" id="WP_120571745.1">
    <property type="nucleotide sequence ID" value="NZ_CP024087.1"/>
</dbReference>
<keyword evidence="2" id="KW-0489">Methyltransferase</keyword>
<evidence type="ECO:0000259" key="1">
    <source>
        <dbReference type="Pfam" id="PF08241"/>
    </source>
</evidence>
<feature type="domain" description="Methyltransferase type 11" evidence="1">
    <location>
        <begin position="49"/>
        <end position="140"/>
    </location>
</feature>
<dbReference type="InterPro" id="IPR029063">
    <property type="entry name" value="SAM-dependent_MTases_sf"/>
</dbReference>
<dbReference type="InterPro" id="IPR013216">
    <property type="entry name" value="Methyltransf_11"/>
</dbReference>
<dbReference type="Pfam" id="PF08241">
    <property type="entry name" value="Methyltransf_11"/>
    <property type="match status" value="1"/>
</dbReference>
<dbReference type="Gene3D" id="3.40.50.150">
    <property type="entry name" value="Vaccinia Virus protein VP39"/>
    <property type="match status" value="1"/>
</dbReference>
<dbReference type="EMBL" id="CP024087">
    <property type="protein sequence ID" value="AYF29891.1"/>
    <property type="molecule type" value="Genomic_DNA"/>
</dbReference>
<accession>A0A386WP13</accession>
<protein>
    <submittedName>
        <fullName evidence="2">SAM-dependent methyltransferase</fullName>
    </submittedName>
</protein>
<dbReference type="KEGG" id="mtua:CSH63_20915"/>
<dbReference type="PANTHER" id="PTHR43591:SF78">
    <property type="entry name" value="SLR0407 PROTEIN"/>
    <property type="match status" value="1"/>
</dbReference>
<reference evidence="2 3" key="1">
    <citation type="submission" date="2017-10" db="EMBL/GenBank/DDBJ databases">
        <title>Integration of genomic and chemical information greatly accelerates assignment of the full stereostructure of myelolactone, a potent inhibitor of myeloma from a marine-derived Micromonospora.</title>
        <authorList>
            <person name="Kim M.C."/>
            <person name="Machado H."/>
            <person name="Jensen P.R."/>
            <person name="Fenical W."/>
        </authorList>
    </citation>
    <scope>NUCLEOTIDE SEQUENCE [LARGE SCALE GENOMIC DNA]</scope>
    <source>
        <strain evidence="2 3">CNY-010</strain>
    </source>
</reference>
<evidence type="ECO:0000313" key="2">
    <source>
        <dbReference type="EMBL" id="AYF29891.1"/>
    </source>
</evidence>
<evidence type="ECO:0000313" key="3">
    <source>
        <dbReference type="Proteomes" id="UP000267804"/>
    </source>
</evidence>